<evidence type="ECO:0000256" key="1">
    <source>
        <dbReference type="SAM" id="MobiDB-lite"/>
    </source>
</evidence>
<accession>A0A0N5A0U9</accession>
<dbReference type="AlphaFoldDB" id="A0A0N5A0U9"/>
<proteinExistence type="predicted"/>
<reference evidence="3" key="1">
    <citation type="submission" date="2017-02" db="UniProtKB">
        <authorList>
            <consortium name="WormBaseParasite"/>
        </authorList>
    </citation>
    <scope>IDENTIFICATION</scope>
</reference>
<feature type="compositionally biased region" description="Basic residues" evidence="1">
    <location>
        <begin position="102"/>
        <end position="111"/>
    </location>
</feature>
<name>A0A0N5A0U9_PARTI</name>
<sequence length="182" mass="19317">ARSHARSSPGGSSGRRSSSAARTPPSARPVQAFPSGRSSGAPLPGCAPRRWCRGPLVSVANSRSGSRPTGRRRTGPDSRPDAARRRARSALGQAPGRSPGRPVRRRGHRGFPRSSAVRSPAPCCAPADGPHHPDRRTGACGRACATAPRRRRRSGRAPAPWARTGSAGRWRWPPSDPDRSRP</sequence>
<feature type="compositionally biased region" description="Low complexity" evidence="1">
    <location>
        <begin position="156"/>
        <end position="173"/>
    </location>
</feature>
<protein>
    <submittedName>
        <fullName evidence="3">Transcriptional regulator, HxlR family</fullName>
    </submittedName>
</protein>
<feature type="region of interest" description="Disordered" evidence="1">
    <location>
        <begin position="1"/>
        <end position="182"/>
    </location>
</feature>
<feature type="compositionally biased region" description="Low complexity" evidence="1">
    <location>
        <begin position="138"/>
        <end position="147"/>
    </location>
</feature>
<evidence type="ECO:0000313" key="3">
    <source>
        <dbReference type="WBParaSite" id="PTRK_0001514200.1"/>
    </source>
</evidence>
<organism evidence="2 3">
    <name type="scientific">Parastrongyloides trichosuri</name>
    <name type="common">Possum-specific nematode worm</name>
    <dbReference type="NCBI Taxonomy" id="131310"/>
    <lineage>
        <taxon>Eukaryota</taxon>
        <taxon>Metazoa</taxon>
        <taxon>Ecdysozoa</taxon>
        <taxon>Nematoda</taxon>
        <taxon>Chromadorea</taxon>
        <taxon>Rhabditida</taxon>
        <taxon>Tylenchina</taxon>
        <taxon>Panagrolaimomorpha</taxon>
        <taxon>Strongyloidoidea</taxon>
        <taxon>Strongyloididae</taxon>
        <taxon>Parastrongyloides</taxon>
    </lineage>
</organism>
<dbReference type="Proteomes" id="UP000038045">
    <property type="component" value="Unplaced"/>
</dbReference>
<feature type="compositionally biased region" description="Basic and acidic residues" evidence="1">
    <location>
        <begin position="74"/>
        <end position="84"/>
    </location>
</feature>
<feature type="compositionally biased region" description="Low complexity" evidence="1">
    <location>
        <begin position="1"/>
        <end position="29"/>
    </location>
</feature>
<dbReference type="WBParaSite" id="PTRK_0001514200.1">
    <property type="protein sequence ID" value="PTRK_0001514200.1"/>
    <property type="gene ID" value="PTRK_0001514200"/>
</dbReference>
<evidence type="ECO:0000313" key="2">
    <source>
        <dbReference type="Proteomes" id="UP000038045"/>
    </source>
</evidence>
<keyword evidence="2" id="KW-1185">Reference proteome</keyword>